<protein>
    <submittedName>
        <fullName evidence="1">Uncharacterized protein</fullName>
    </submittedName>
</protein>
<sequence length="142" mass="15194">MLLAGIWACSSPGAAPGPRNVTLHQKWALQPGDRLGGYQVQSSLGDITVDLQGNRVFMPFDGQVQPAEGNVDLCVILSSADVPAYLFRLCGLRRARLGDLAQGEPIGSGNTVAFATLRRQADGTWAMVEPAKEMIAQFLDQP</sequence>
<accession>A0A2W4WJI0</accession>
<organism evidence="1 2">
    <name type="scientific">Shackletoniella antarctica</name>
    <dbReference type="NCBI Taxonomy" id="268115"/>
    <lineage>
        <taxon>Bacteria</taxon>
        <taxon>Bacillati</taxon>
        <taxon>Cyanobacteriota</taxon>
        <taxon>Cyanophyceae</taxon>
        <taxon>Oculatellales</taxon>
        <taxon>Oculatellaceae</taxon>
        <taxon>Shackletoniella</taxon>
    </lineage>
</organism>
<proteinExistence type="predicted"/>
<comment type="caution">
    <text evidence="1">The sequence shown here is derived from an EMBL/GenBank/DDBJ whole genome shotgun (WGS) entry which is preliminary data.</text>
</comment>
<gene>
    <name evidence="1" type="ORF">DCF17_02395</name>
</gene>
<dbReference type="AlphaFoldDB" id="A0A2W4WJI0"/>
<evidence type="ECO:0000313" key="1">
    <source>
        <dbReference type="EMBL" id="PZO45274.1"/>
    </source>
</evidence>
<dbReference type="Proteomes" id="UP000249081">
    <property type="component" value="Unassembled WGS sequence"/>
</dbReference>
<dbReference type="EMBL" id="QBMN01000009">
    <property type="protein sequence ID" value="PZO45274.1"/>
    <property type="molecule type" value="Genomic_DNA"/>
</dbReference>
<reference evidence="2" key="1">
    <citation type="submission" date="2018-04" db="EMBL/GenBank/DDBJ databases">
        <authorList>
            <person name="Cornet L."/>
        </authorList>
    </citation>
    <scope>NUCLEOTIDE SEQUENCE [LARGE SCALE GENOMIC DNA]</scope>
</reference>
<name>A0A2W4WJI0_9CYAN</name>
<evidence type="ECO:0000313" key="2">
    <source>
        <dbReference type="Proteomes" id="UP000249081"/>
    </source>
</evidence>
<reference evidence="1 2" key="2">
    <citation type="submission" date="2018-06" db="EMBL/GenBank/DDBJ databases">
        <title>Metagenomic assembly of (sub)arctic Cyanobacteria and their associated microbiome from non-axenic cultures.</title>
        <authorList>
            <person name="Baurain D."/>
        </authorList>
    </citation>
    <scope>NUCLEOTIDE SEQUENCE [LARGE SCALE GENOMIC DNA]</scope>
    <source>
        <strain evidence="1">ULC041bin1</strain>
    </source>
</reference>